<sequence length="161" mass="16661">MSITQQHYVKNPPDADRLLLWGFRRTAIAKDLSICGFSSLAKSYSLGTDAPALSIVTLSALLSLTYAGPAGLDKREPIVCIGCVNSKDCNPPCYMVGQTSNGAGGECQCPDPNAGGGCPEGCGPAGSACYTKDDAKDLCECGTYCEDNDLGTCGDDKICTG</sequence>
<evidence type="ECO:0000313" key="1">
    <source>
        <dbReference type="EMBL" id="KAF4964425.1"/>
    </source>
</evidence>
<gene>
    <name evidence="1" type="ORF">FSARC_7611</name>
</gene>
<name>A0A8H4TUQ0_9HYPO</name>
<protein>
    <submittedName>
        <fullName evidence="1">Uncharacterized protein</fullName>
    </submittedName>
</protein>
<keyword evidence="2" id="KW-1185">Reference proteome</keyword>
<dbReference type="Proteomes" id="UP000622797">
    <property type="component" value="Unassembled WGS sequence"/>
</dbReference>
<dbReference type="EMBL" id="JABEXW010000410">
    <property type="protein sequence ID" value="KAF4964425.1"/>
    <property type="molecule type" value="Genomic_DNA"/>
</dbReference>
<reference evidence="1" key="2">
    <citation type="submission" date="2020-05" db="EMBL/GenBank/DDBJ databases">
        <authorList>
            <person name="Kim H.-S."/>
            <person name="Proctor R.H."/>
            <person name="Brown D.W."/>
        </authorList>
    </citation>
    <scope>NUCLEOTIDE SEQUENCE</scope>
    <source>
        <strain evidence="1">NRRL 20472</strain>
    </source>
</reference>
<proteinExistence type="predicted"/>
<dbReference type="AlphaFoldDB" id="A0A8H4TUQ0"/>
<comment type="caution">
    <text evidence="1">The sequence shown here is derived from an EMBL/GenBank/DDBJ whole genome shotgun (WGS) entry which is preliminary data.</text>
</comment>
<evidence type="ECO:0000313" key="2">
    <source>
        <dbReference type="Proteomes" id="UP000622797"/>
    </source>
</evidence>
<reference evidence="1" key="1">
    <citation type="journal article" date="2020" name="BMC Genomics">
        <title>Correction to: Identification and distribution of gene clusters required for synthesis of sphingolipid metabolism inhibitors in diverse species of the filamentous fungus Fusarium.</title>
        <authorList>
            <person name="Kim H.S."/>
            <person name="Lohmar J.M."/>
            <person name="Busman M."/>
            <person name="Brown D.W."/>
            <person name="Naumann T.A."/>
            <person name="Divon H.H."/>
            <person name="Lysoe E."/>
            <person name="Uhlig S."/>
            <person name="Proctor R.H."/>
        </authorList>
    </citation>
    <scope>NUCLEOTIDE SEQUENCE</scope>
    <source>
        <strain evidence="1">NRRL 20472</strain>
    </source>
</reference>
<organism evidence="1 2">
    <name type="scientific">Fusarium sarcochroum</name>
    <dbReference type="NCBI Taxonomy" id="1208366"/>
    <lineage>
        <taxon>Eukaryota</taxon>
        <taxon>Fungi</taxon>
        <taxon>Dikarya</taxon>
        <taxon>Ascomycota</taxon>
        <taxon>Pezizomycotina</taxon>
        <taxon>Sordariomycetes</taxon>
        <taxon>Hypocreomycetidae</taxon>
        <taxon>Hypocreales</taxon>
        <taxon>Nectriaceae</taxon>
        <taxon>Fusarium</taxon>
        <taxon>Fusarium lateritium species complex</taxon>
    </lineage>
</organism>
<accession>A0A8H4TUQ0</accession>
<dbReference type="OrthoDB" id="5101977at2759"/>